<evidence type="ECO:0000256" key="3">
    <source>
        <dbReference type="SAM" id="MobiDB-lite"/>
    </source>
</evidence>
<dbReference type="Pfam" id="PF13180">
    <property type="entry name" value="PDZ_2"/>
    <property type="match status" value="1"/>
</dbReference>
<feature type="region of interest" description="Disordered" evidence="3">
    <location>
        <begin position="1"/>
        <end position="25"/>
    </location>
</feature>
<dbReference type="PANTHER" id="PTHR43343:SF3">
    <property type="entry name" value="PROTEASE DO-LIKE 8, CHLOROPLASTIC"/>
    <property type="match status" value="1"/>
</dbReference>
<keyword evidence="1" id="KW-0645">Protease</keyword>
<dbReference type="InterPro" id="IPR001478">
    <property type="entry name" value="PDZ"/>
</dbReference>
<dbReference type="KEGG" id="nhu:H0264_25815"/>
<feature type="compositionally biased region" description="Polar residues" evidence="3">
    <location>
        <begin position="1"/>
        <end position="19"/>
    </location>
</feature>
<dbReference type="PROSITE" id="PS50106">
    <property type="entry name" value="PDZ"/>
    <property type="match status" value="1"/>
</dbReference>
<dbReference type="SMART" id="SM00228">
    <property type="entry name" value="PDZ"/>
    <property type="match status" value="1"/>
</dbReference>
<dbReference type="SUPFAM" id="SSF50156">
    <property type="entry name" value="PDZ domain-like"/>
    <property type="match status" value="1"/>
</dbReference>
<accession>A0A7D6V6G0</accession>
<organism evidence="6 7">
    <name type="scientific">Nocardia huaxiensis</name>
    <dbReference type="NCBI Taxonomy" id="2755382"/>
    <lineage>
        <taxon>Bacteria</taxon>
        <taxon>Bacillati</taxon>
        <taxon>Actinomycetota</taxon>
        <taxon>Actinomycetes</taxon>
        <taxon>Mycobacteriales</taxon>
        <taxon>Nocardiaceae</taxon>
        <taxon>Nocardia</taxon>
    </lineage>
</organism>
<dbReference type="InterPro" id="IPR009003">
    <property type="entry name" value="Peptidase_S1_PA"/>
</dbReference>
<evidence type="ECO:0000259" key="5">
    <source>
        <dbReference type="PROSITE" id="PS50106"/>
    </source>
</evidence>
<evidence type="ECO:0000256" key="4">
    <source>
        <dbReference type="SAM" id="Phobius"/>
    </source>
</evidence>
<feature type="domain" description="PDZ" evidence="5">
    <location>
        <begin position="304"/>
        <end position="352"/>
    </location>
</feature>
<dbReference type="Gene3D" id="2.30.42.10">
    <property type="match status" value="1"/>
</dbReference>
<dbReference type="PROSITE" id="PS00135">
    <property type="entry name" value="TRYPSIN_SER"/>
    <property type="match status" value="1"/>
</dbReference>
<dbReference type="RefSeq" id="WP_181579938.1">
    <property type="nucleotide sequence ID" value="NZ_CP059399.1"/>
</dbReference>
<feature type="transmembrane region" description="Helical" evidence="4">
    <location>
        <begin position="31"/>
        <end position="51"/>
    </location>
</feature>
<evidence type="ECO:0000256" key="1">
    <source>
        <dbReference type="ARBA" id="ARBA00022670"/>
    </source>
</evidence>
<keyword evidence="2" id="KW-0378">Hydrolase</keyword>
<dbReference type="Gene3D" id="2.40.10.120">
    <property type="match status" value="1"/>
</dbReference>
<protein>
    <submittedName>
        <fullName evidence="6">Trypsin-like peptidase domain-containing protein</fullName>
    </submittedName>
</protein>
<keyword evidence="4" id="KW-1133">Transmembrane helix</keyword>
<keyword evidence="7" id="KW-1185">Reference proteome</keyword>
<evidence type="ECO:0000256" key="2">
    <source>
        <dbReference type="ARBA" id="ARBA00022801"/>
    </source>
</evidence>
<name>A0A7D6V6G0_9NOCA</name>
<dbReference type="InterPro" id="IPR051201">
    <property type="entry name" value="Chloro_Bact_Ser_Proteases"/>
</dbReference>
<gene>
    <name evidence="6" type="ORF">H0264_25815</name>
</gene>
<proteinExistence type="predicted"/>
<dbReference type="Pfam" id="PF13365">
    <property type="entry name" value="Trypsin_2"/>
    <property type="match status" value="1"/>
</dbReference>
<keyword evidence="4" id="KW-0472">Membrane</keyword>
<dbReference type="EMBL" id="CP059399">
    <property type="protein sequence ID" value="QLY28732.1"/>
    <property type="molecule type" value="Genomic_DNA"/>
</dbReference>
<dbReference type="GO" id="GO:0004252">
    <property type="term" value="F:serine-type endopeptidase activity"/>
    <property type="evidence" value="ECO:0007669"/>
    <property type="project" value="InterPro"/>
</dbReference>
<evidence type="ECO:0000313" key="7">
    <source>
        <dbReference type="Proteomes" id="UP000515512"/>
    </source>
</evidence>
<dbReference type="AlphaFoldDB" id="A0A7D6V6G0"/>
<evidence type="ECO:0000313" key="6">
    <source>
        <dbReference type="EMBL" id="QLY28732.1"/>
    </source>
</evidence>
<dbReference type="SUPFAM" id="SSF50494">
    <property type="entry name" value="Trypsin-like serine proteases"/>
    <property type="match status" value="1"/>
</dbReference>
<dbReference type="GO" id="GO:0006508">
    <property type="term" value="P:proteolysis"/>
    <property type="evidence" value="ECO:0007669"/>
    <property type="project" value="UniProtKB-KW"/>
</dbReference>
<dbReference type="InterPro" id="IPR001940">
    <property type="entry name" value="Peptidase_S1C"/>
</dbReference>
<dbReference type="PRINTS" id="PR00834">
    <property type="entry name" value="PROTEASES2C"/>
</dbReference>
<dbReference type="InterPro" id="IPR036034">
    <property type="entry name" value="PDZ_sf"/>
</dbReference>
<dbReference type="Proteomes" id="UP000515512">
    <property type="component" value="Chromosome"/>
</dbReference>
<reference evidence="6 7" key="1">
    <citation type="submission" date="2020-07" db="EMBL/GenBank/DDBJ databases">
        <authorList>
            <person name="Zhuang K."/>
            <person name="Ran Y."/>
        </authorList>
    </citation>
    <scope>NUCLEOTIDE SEQUENCE [LARGE SCALE GENOMIC DNA]</scope>
    <source>
        <strain evidence="6 7">WCH-YHL-001</strain>
    </source>
</reference>
<dbReference type="PANTHER" id="PTHR43343">
    <property type="entry name" value="PEPTIDASE S12"/>
    <property type="match status" value="1"/>
</dbReference>
<sequence length="393" mass="38459">MTEQPQRGEQTQTPENGQPGTPAPRYDRKGLCWIIGSAGVALAIGITAVGVELGAASASAAAEATAGTPASTGLVAKPADFQDISLAAQQAAPGLVDIDADLGLQGAGTAGTGIVLSSDGKVLTNNHVVEGATAISVTDIGNGQTYRATVLGYDRSQDVALLQLSDASGLQTAKIGDSGTVAVGDSVAGIGNAGGVGGAPSVAAGRVTALNQDITASDESASSSEQLHGLIQVAADIQPGDSGGPLINNSGEVVGMDTAASAGYRFQRMGRDAGGTGFAIPIDQAVAIAHDIEAGASSDTVHIGQSALLGAAVSPVQGGALVRQVVSGTPADQLGLAAGDVITAVDGRAIDSPTALTAAMDTTHPGDQVTVEWSDAYGGPRQGQATLIAGPVG</sequence>
<keyword evidence="4" id="KW-0812">Transmembrane</keyword>
<dbReference type="InterPro" id="IPR033116">
    <property type="entry name" value="TRYPSIN_SER"/>
</dbReference>